<dbReference type="InterPro" id="IPR015077">
    <property type="entry name" value="DUF1858"/>
</dbReference>
<dbReference type="InterPro" id="IPR018720">
    <property type="entry name" value="DUF2249"/>
</dbReference>
<keyword evidence="4" id="KW-1185">Reference proteome</keyword>
<evidence type="ECO:0000313" key="3">
    <source>
        <dbReference type="EMBL" id="USH00183.1"/>
    </source>
</evidence>
<dbReference type="Gene3D" id="1.10.3910.10">
    <property type="entry name" value="SP0561-like"/>
    <property type="match status" value="1"/>
</dbReference>
<feature type="domain" description="DUF2249" evidence="2">
    <location>
        <begin position="7"/>
        <end position="65"/>
    </location>
</feature>
<accession>A0A9E7MB03</accession>
<sequence>MEIKAVVDLRGLNPPEPAVRIVEALKDLDKGEGIEAIGDRPFKGILPKLEEAEYKYELKKVGDAYILRIWNEGNAREISGLGDVECAKEIEINENTNVGMLIERYPGALEVLIEYGFTPLKDETLRKTLARTITLKEAKKLGNLPDEKFRELLEKLKKLKR</sequence>
<dbReference type="InterPro" id="IPR036868">
    <property type="entry name" value="TusA-like_sf"/>
</dbReference>
<evidence type="ECO:0000313" key="4">
    <source>
        <dbReference type="Proteomes" id="UP001056425"/>
    </source>
</evidence>
<evidence type="ECO:0000259" key="2">
    <source>
        <dbReference type="Pfam" id="PF10006"/>
    </source>
</evidence>
<gene>
    <name evidence="3" type="ORF">K1720_01515</name>
</gene>
<dbReference type="Proteomes" id="UP001056425">
    <property type="component" value="Chromosome"/>
</dbReference>
<proteinExistence type="predicted"/>
<dbReference type="Pfam" id="PF10006">
    <property type="entry name" value="DUF2249"/>
    <property type="match status" value="1"/>
</dbReference>
<protein>
    <submittedName>
        <fullName evidence="3">DUF1858 domain-containing protein</fullName>
    </submittedName>
</protein>
<dbReference type="InterPro" id="IPR038062">
    <property type="entry name" value="ScdA-like_N_sf"/>
</dbReference>
<evidence type="ECO:0000259" key="1">
    <source>
        <dbReference type="Pfam" id="PF08984"/>
    </source>
</evidence>
<name>A0A9E7MB03_9EURY</name>
<dbReference type="SUPFAM" id="SSF64307">
    <property type="entry name" value="SirA-like"/>
    <property type="match status" value="1"/>
</dbReference>
<dbReference type="SUPFAM" id="SSF140683">
    <property type="entry name" value="SP0561-like"/>
    <property type="match status" value="1"/>
</dbReference>
<dbReference type="EMBL" id="CP080572">
    <property type="protein sequence ID" value="USH00183.1"/>
    <property type="molecule type" value="Genomic_DNA"/>
</dbReference>
<feature type="domain" description="DUF1858" evidence="1">
    <location>
        <begin position="92"/>
        <end position="149"/>
    </location>
</feature>
<dbReference type="RefSeq" id="WP_251949475.1">
    <property type="nucleotide sequence ID" value="NZ_CP080572.1"/>
</dbReference>
<dbReference type="KEGG" id="thei:K1720_01515"/>
<dbReference type="AlphaFoldDB" id="A0A9E7MB03"/>
<organism evidence="3 4">
    <name type="scientific">Thermococcus argininiproducens</name>
    <dbReference type="NCBI Taxonomy" id="2866384"/>
    <lineage>
        <taxon>Archaea</taxon>
        <taxon>Methanobacteriati</taxon>
        <taxon>Methanobacteriota</taxon>
        <taxon>Thermococci</taxon>
        <taxon>Thermococcales</taxon>
        <taxon>Thermococcaceae</taxon>
        <taxon>Thermococcus</taxon>
    </lineage>
</organism>
<dbReference type="GeneID" id="72776980"/>
<reference evidence="3 4" key="1">
    <citation type="submission" date="2021-08" db="EMBL/GenBank/DDBJ databases">
        <title>Thermococcus onnuriiensis IOH2.</title>
        <authorList>
            <person name="Park Y.-J."/>
        </authorList>
    </citation>
    <scope>NUCLEOTIDE SEQUENCE [LARGE SCALE GENOMIC DNA]</scope>
    <source>
        <strain evidence="3 4">IOH2</strain>
    </source>
</reference>
<dbReference type="Pfam" id="PF08984">
    <property type="entry name" value="DUF1858"/>
    <property type="match status" value="1"/>
</dbReference>